<keyword evidence="9" id="KW-1185">Reference proteome</keyword>
<evidence type="ECO:0000259" key="7">
    <source>
        <dbReference type="PROSITE" id="PS50119"/>
    </source>
</evidence>
<proteinExistence type="predicted"/>
<keyword evidence="3" id="KW-0862">Zinc</keyword>
<dbReference type="AlphaFoldDB" id="A0A9Q1EAD9"/>
<dbReference type="SUPFAM" id="SSF57850">
    <property type="entry name" value="RING/U-box"/>
    <property type="match status" value="1"/>
</dbReference>
<feature type="domain" description="RING-type" evidence="6">
    <location>
        <begin position="32"/>
        <end position="73"/>
    </location>
</feature>
<dbReference type="GO" id="GO:0045087">
    <property type="term" value="P:innate immune response"/>
    <property type="evidence" value="ECO:0007669"/>
    <property type="project" value="TreeGrafter"/>
</dbReference>
<feature type="compositionally biased region" description="Polar residues" evidence="5">
    <location>
        <begin position="462"/>
        <end position="476"/>
    </location>
</feature>
<dbReference type="SMART" id="SM00336">
    <property type="entry name" value="BBOX"/>
    <property type="match status" value="2"/>
</dbReference>
<name>A0A9Q1EAD9_SYNKA</name>
<dbReference type="Pfam" id="PF00643">
    <property type="entry name" value="zf-B_box"/>
    <property type="match status" value="2"/>
</dbReference>
<accession>A0A9Q1EAD9</accession>
<dbReference type="Gene3D" id="3.30.40.10">
    <property type="entry name" value="Zinc/RING finger domain, C3HC4 (zinc finger)"/>
    <property type="match status" value="1"/>
</dbReference>
<dbReference type="PANTHER" id="PTHR25462">
    <property type="entry name" value="BONUS, ISOFORM C-RELATED"/>
    <property type="match status" value="1"/>
</dbReference>
<protein>
    <submittedName>
        <fullName evidence="8">Uncharacterized protein</fullName>
    </submittedName>
</protein>
<comment type="caution">
    <text evidence="8">The sequence shown here is derived from an EMBL/GenBank/DDBJ whole genome shotgun (WGS) entry which is preliminary data.</text>
</comment>
<reference evidence="8" key="1">
    <citation type="journal article" date="2023" name="Science">
        <title>Genome structures resolve the early diversification of teleost fishes.</title>
        <authorList>
            <person name="Parey E."/>
            <person name="Louis A."/>
            <person name="Montfort J."/>
            <person name="Bouchez O."/>
            <person name="Roques C."/>
            <person name="Iampietro C."/>
            <person name="Lluch J."/>
            <person name="Castinel A."/>
            <person name="Donnadieu C."/>
            <person name="Desvignes T."/>
            <person name="Floi Bucao C."/>
            <person name="Jouanno E."/>
            <person name="Wen M."/>
            <person name="Mejri S."/>
            <person name="Dirks R."/>
            <person name="Jansen H."/>
            <person name="Henkel C."/>
            <person name="Chen W.J."/>
            <person name="Zahm M."/>
            <person name="Cabau C."/>
            <person name="Klopp C."/>
            <person name="Thompson A.W."/>
            <person name="Robinson-Rechavi M."/>
            <person name="Braasch I."/>
            <person name="Lecointre G."/>
            <person name="Bobe J."/>
            <person name="Postlethwait J.H."/>
            <person name="Berthelot C."/>
            <person name="Roest Crollius H."/>
            <person name="Guiguen Y."/>
        </authorList>
    </citation>
    <scope>NUCLEOTIDE SEQUENCE</scope>
    <source>
        <strain evidence="8">WJC10195</strain>
    </source>
</reference>
<dbReference type="Proteomes" id="UP001152622">
    <property type="component" value="Chromosome 21"/>
</dbReference>
<dbReference type="GO" id="GO:0060340">
    <property type="term" value="P:positive regulation of type I interferon-mediated signaling pathway"/>
    <property type="evidence" value="ECO:0007669"/>
    <property type="project" value="TreeGrafter"/>
</dbReference>
<dbReference type="Pfam" id="PF14634">
    <property type="entry name" value="zf-RING_5"/>
    <property type="match status" value="1"/>
</dbReference>
<feature type="compositionally biased region" description="Polar residues" evidence="5">
    <location>
        <begin position="717"/>
        <end position="733"/>
    </location>
</feature>
<gene>
    <name evidence="8" type="ORF">SKAU_G00408030</name>
</gene>
<evidence type="ECO:0000313" key="8">
    <source>
        <dbReference type="EMBL" id="KAJ8335164.1"/>
    </source>
</evidence>
<dbReference type="InterPro" id="IPR017907">
    <property type="entry name" value="Znf_RING_CS"/>
</dbReference>
<feature type="compositionally biased region" description="Basic and acidic residues" evidence="5">
    <location>
        <begin position="891"/>
        <end position="902"/>
    </location>
</feature>
<dbReference type="OrthoDB" id="8951263at2759"/>
<feature type="region of interest" description="Disordered" evidence="5">
    <location>
        <begin position="864"/>
        <end position="902"/>
    </location>
</feature>
<keyword evidence="1" id="KW-0479">Metal-binding</keyword>
<dbReference type="PROSITE" id="PS50089">
    <property type="entry name" value="ZF_RING_2"/>
    <property type="match status" value="1"/>
</dbReference>
<feature type="compositionally biased region" description="Low complexity" evidence="5">
    <location>
        <begin position="407"/>
        <end position="425"/>
    </location>
</feature>
<dbReference type="InterPro" id="IPR013083">
    <property type="entry name" value="Znf_RING/FYVE/PHD"/>
</dbReference>
<organism evidence="8 9">
    <name type="scientific">Synaphobranchus kaupii</name>
    <name type="common">Kaup's arrowtooth eel</name>
    <dbReference type="NCBI Taxonomy" id="118154"/>
    <lineage>
        <taxon>Eukaryota</taxon>
        <taxon>Metazoa</taxon>
        <taxon>Chordata</taxon>
        <taxon>Craniata</taxon>
        <taxon>Vertebrata</taxon>
        <taxon>Euteleostomi</taxon>
        <taxon>Actinopterygii</taxon>
        <taxon>Neopterygii</taxon>
        <taxon>Teleostei</taxon>
        <taxon>Anguilliformes</taxon>
        <taxon>Synaphobranchidae</taxon>
        <taxon>Synaphobranchus</taxon>
    </lineage>
</organism>
<dbReference type="GO" id="GO:0005654">
    <property type="term" value="C:nucleoplasm"/>
    <property type="evidence" value="ECO:0007669"/>
    <property type="project" value="TreeGrafter"/>
</dbReference>
<evidence type="ECO:0000256" key="5">
    <source>
        <dbReference type="SAM" id="MobiDB-lite"/>
    </source>
</evidence>
<feature type="compositionally biased region" description="Basic and acidic residues" evidence="5">
    <location>
        <begin position="793"/>
        <end position="810"/>
    </location>
</feature>
<dbReference type="GO" id="GO:0008270">
    <property type="term" value="F:zinc ion binding"/>
    <property type="evidence" value="ECO:0007669"/>
    <property type="project" value="UniProtKB-KW"/>
</dbReference>
<dbReference type="InterPro" id="IPR001841">
    <property type="entry name" value="Znf_RING"/>
</dbReference>
<dbReference type="SUPFAM" id="SSF57845">
    <property type="entry name" value="B-box zinc-binding domain"/>
    <property type="match status" value="1"/>
</dbReference>
<dbReference type="InterPro" id="IPR000315">
    <property type="entry name" value="Znf_B-box"/>
</dbReference>
<feature type="region of interest" description="Disordered" evidence="5">
    <location>
        <begin position="462"/>
        <end position="578"/>
    </location>
</feature>
<dbReference type="InterPro" id="IPR047153">
    <property type="entry name" value="TRIM45/56/19-like"/>
</dbReference>
<feature type="compositionally biased region" description="Polar residues" evidence="5">
    <location>
        <begin position="375"/>
        <end position="403"/>
    </location>
</feature>
<evidence type="ECO:0000256" key="2">
    <source>
        <dbReference type="ARBA" id="ARBA00022771"/>
    </source>
</evidence>
<dbReference type="Gene3D" id="3.30.160.60">
    <property type="entry name" value="Classic Zinc Finger"/>
    <property type="match status" value="1"/>
</dbReference>
<dbReference type="PANTHER" id="PTHR25462:SF299">
    <property type="entry name" value="E3 UBIQUITIN-PROTEIN LIGASE TRIM56"/>
    <property type="match status" value="1"/>
</dbReference>
<feature type="region of interest" description="Disordered" evidence="5">
    <location>
        <begin position="675"/>
        <end position="828"/>
    </location>
</feature>
<evidence type="ECO:0000256" key="1">
    <source>
        <dbReference type="ARBA" id="ARBA00022723"/>
    </source>
</evidence>
<feature type="compositionally biased region" description="Polar residues" evidence="5">
    <location>
        <begin position="426"/>
        <end position="443"/>
    </location>
</feature>
<dbReference type="EMBL" id="JAINUF010000021">
    <property type="protein sequence ID" value="KAJ8335164.1"/>
    <property type="molecule type" value="Genomic_DNA"/>
</dbReference>
<dbReference type="CDD" id="cd19775">
    <property type="entry name" value="Bbox2_TIF1_C-VI"/>
    <property type="match status" value="1"/>
</dbReference>
<evidence type="ECO:0000256" key="4">
    <source>
        <dbReference type="PROSITE-ProRule" id="PRU00024"/>
    </source>
</evidence>
<dbReference type="PROSITE" id="PS00518">
    <property type="entry name" value="ZF_RING_1"/>
    <property type="match status" value="1"/>
</dbReference>
<evidence type="ECO:0000313" key="9">
    <source>
        <dbReference type="Proteomes" id="UP001152622"/>
    </source>
</evidence>
<dbReference type="SMART" id="SM00184">
    <property type="entry name" value="RING"/>
    <property type="match status" value="1"/>
</dbReference>
<feature type="compositionally biased region" description="Polar residues" evidence="5">
    <location>
        <begin position="535"/>
        <end position="560"/>
    </location>
</feature>
<feature type="domain" description="B box-type" evidence="7">
    <location>
        <begin position="145"/>
        <end position="186"/>
    </location>
</feature>
<dbReference type="GO" id="GO:0061630">
    <property type="term" value="F:ubiquitin protein ligase activity"/>
    <property type="evidence" value="ECO:0007669"/>
    <property type="project" value="TreeGrafter"/>
</dbReference>
<keyword evidence="2 4" id="KW-0863">Zinc-finger</keyword>
<feature type="compositionally biased region" description="Acidic residues" evidence="5">
    <location>
        <begin position="779"/>
        <end position="792"/>
    </location>
</feature>
<feature type="domain" description="B box-type" evidence="7">
    <location>
        <begin position="92"/>
        <end position="138"/>
    </location>
</feature>
<evidence type="ECO:0000256" key="3">
    <source>
        <dbReference type="ARBA" id="ARBA00022833"/>
    </source>
</evidence>
<feature type="compositionally biased region" description="Polar residues" evidence="5">
    <location>
        <begin position="749"/>
        <end position="765"/>
    </location>
</feature>
<feature type="region of interest" description="Disordered" evidence="5">
    <location>
        <begin position="366"/>
        <end position="443"/>
    </location>
</feature>
<dbReference type="PROSITE" id="PS50119">
    <property type="entry name" value="ZF_BBOX"/>
    <property type="match status" value="2"/>
</dbReference>
<evidence type="ECO:0000259" key="6">
    <source>
        <dbReference type="PROSITE" id="PS50089"/>
    </source>
</evidence>
<sequence>MDAQSTARFSTVEEHSDTGTISALPASCFGNCGACGTKLGPDRSPQLLPCLHSLCQQCVPQAVGVDRRECPVCGVEYALTEVFDNLFFTESQEITQCGGCGGAEAGAWCMECGEALCPECVSAHKRVKVTREHNVLPQRPPSVSAPTMYCKTHREERVKLICLSCDQPTCRECQLTFHQNHRFQFLHEAIADEKDQIRSLMEDVKLQRLDVRRSLCDLDKRLLDLKELQNKLNGELRDAIMCFREVLLKRAMSLAMEVQELCGSEERSILERREVLRKLEERQAYLLSFTKRAMDTEGYSALLSYRRKIQSQIWDVISHAVSPGDYMLKLTLHCTQGIYSRMAMFGKVVVEKVPFACTNNESAISKDPHLHKHQNLNNQGFSTTKTPPTSSLNPPTYSDSLTSAHKPAASTLTLPSASSQTSTTLNSDTYTHKSTVSSHDPHTLSSSQIQTAFSNILTTSSFNISTSSRNPPTYSGNPPAYSRNPLASSGNPPAHSGNPPAHSGNPPAHSGNPPAHSGNPPAYSRNPPTSCHHGPTSSRKTPASSRNPPNSGRDGPTSSHDGPGLSQVLRVYNPPGANLSSPPHIQPCLSSPFPLQLPVALYSVPLNFVSIVPNPPASNCQRPNANTPAIQTAANSPCSQTLPTVAQATILPEAPGLSEPMALDTVAGLFSTTKDQTPRGTFLVPPVKALADSPCERTPPAGSEQEEPVDPAAAENEPTSTVAEWDSTESTGDPSEEVTDSAGADLKTPTLSPKNSGSKPRNLTQAMLGDQSDLFGCPVEEDDDSADECDDQEPWKADRSSSRSKGDSHPLHKSPHLPTSAGIAGTYPKTARPASASIITLVPLSSLAIVPRLQALTDLQSLRAPPTGRKKRQADPVAVDTRPASTAAETNDSREKGDWDTESFWEPREADKRRLVPRVSLVQLPVSFPPPGHPLPQFQLFPSANKQEVHLHSTGESSFTKCQKSQKFRCMRWSLKRKGLPLSCTATPVLSKKAKSVNMQGTTGIPKEECHWAITEEIRKECEKTRPNEGHIKAILKETAKTRRAWIERMPPGNLVAICKLYPCFKLGNFIMSEFSMLLGEKKFHAIPQRAENFLNVMESMMGAQEEGELRMLPVLMMIEEYTKFEKGQSLSAFTVCKGASPGDLQLESCEMEPPRLVLHVTDDSLLDAFVVGDTVTACAQADTVLEAVVTLLGAYYTFHLQYPRIYSQALGFLQHHLLGHTYIGPRSNRFKILSKEFVKCRKEATRTPNKNAKGFAPEVVSCED</sequence>